<evidence type="ECO:0000256" key="13">
    <source>
        <dbReference type="ARBA" id="ARBA00023288"/>
    </source>
</evidence>
<proteinExistence type="inferred from homology"/>
<reference evidence="20 21" key="3">
    <citation type="submission" date="2020-08" db="EMBL/GenBank/DDBJ databases">
        <title>Genomic Encyclopedia of Type Strains, Phase IV (KMG-IV): sequencing the most valuable type-strain genomes for metagenomic binning, comparative biology and taxonomic classification.</title>
        <authorList>
            <person name="Goeker M."/>
        </authorList>
    </citation>
    <scope>NUCLEOTIDE SEQUENCE [LARGE SCALE GENOMIC DNA]</scope>
    <source>
        <strain evidence="20 21">DSM 24105</strain>
    </source>
</reference>
<dbReference type="GO" id="GO:0004129">
    <property type="term" value="F:cytochrome-c oxidase activity"/>
    <property type="evidence" value="ECO:0007669"/>
    <property type="project" value="UniProtKB-UniRule"/>
</dbReference>
<reference evidence="19" key="1">
    <citation type="journal article" date="2014" name="Int. J. Syst. Evol. Microbiol.">
        <title>Complete genome of a new Firmicutes species belonging to the dominant human colonic microbiota ('Ruminococcus bicirculans') reveals two chromosomes and a selective capacity to utilize plant glucans.</title>
        <authorList>
            <consortium name="NISC Comparative Sequencing Program"/>
            <person name="Wegmann U."/>
            <person name="Louis P."/>
            <person name="Goesmann A."/>
            <person name="Henrissat B."/>
            <person name="Duncan S.H."/>
            <person name="Flint H.J."/>
        </authorList>
    </citation>
    <scope>NUCLEOTIDE SEQUENCE</scope>
    <source>
        <strain evidence="19">NBRC 107710</strain>
    </source>
</reference>
<evidence type="ECO:0000256" key="6">
    <source>
        <dbReference type="ARBA" id="ARBA00022692"/>
    </source>
</evidence>
<name>A0A7W6F8Y5_9HYPH</name>
<protein>
    <recommendedName>
        <fullName evidence="14">Ubiquinol oxidase subunit 2</fullName>
    </recommendedName>
</protein>
<feature type="domain" description="Cytochrome oxidase subunit II transmembrane region profile" evidence="18">
    <location>
        <begin position="40"/>
        <end position="137"/>
    </location>
</feature>
<dbReference type="InterPro" id="IPR008972">
    <property type="entry name" value="Cupredoxin"/>
</dbReference>
<evidence type="ECO:0000256" key="14">
    <source>
        <dbReference type="PIRNR" id="PIRNR000292"/>
    </source>
</evidence>
<dbReference type="InterPro" id="IPR006333">
    <property type="entry name" value="Cyt_o_ubiquinol_oxidase_su2"/>
</dbReference>
<dbReference type="GO" id="GO:0042773">
    <property type="term" value="P:ATP synthesis coupled electron transport"/>
    <property type="evidence" value="ECO:0007669"/>
    <property type="project" value="TreeGrafter"/>
</dbReference>
<feature type="region of interest" description="Disordered" evidence="15">
    <location>
        <begin position="1"/>
        <end position="20"/>
    </location>
</feature>
<evidence type="ECO:0000259" key="17">
    <source>
        <dbReference type="PROSITE" id="PS50857"/>
    </source>
</evidence>
<reference evidence="22" key="2">
    <citation type="journal article" date="2019" name="Int. J. Syst. Evol. Microbiol.">
        <title>The Global Catalogue of Microorganisms (GCM) 10K type strain sequencing project: providing services to taxonomists for standard genome sequencing and annotation.</title>
        <authorList>
            <consortium name="The Broad Institute Genomics Platform"/>
            <consortium name="The Broad Institute Genome Sequencing Center for Infectious Disease"/>
            <person name="Wu L."/>
            <person name="Ma J."/>
        </authorList>
    </citation>
    <scope>NUCLEOTIDE SEQUENCE [LARGE SCALE GENOMIC DNA]</scope>
    <source>
        <strain evidence="22">NBRC 107710</strain>
    </source>
</reference>
<evidence type="ECO:0000256" key="3">
    <source>
        <dbReference type="ARBA" id="ARBA00022448"/>
    </source>
</evidence>
<evidence type="ECO:0000256" key="10">
    <source>
        <dbReference type="ARBA" id="ARBA00023002"/>
    </source>
</evidence>
<dbReference type="InterPro" id="IPR034227">
    <property type="entry name" value="CuRO_UO_II"/>
</dbReference>
<evidence type="ECO:0000256" key="5">
    <source>
        <dbReference type="ARBA" id="ARBA00022660"/>
    </source>
</evidence>
<feature type="transmembrane region" description="Helical" evidence="16">
    <location>
        <begin position="62"/>
        <end position="86"/>
    </location>
</feature>
<evidence type="ECO:0000313" key="19">
    <source>
        <dbReference type="EMBL" id="GLS45773.1"/>
    </source>
</evidence>
<feature type="region of interest" description="Disordered" evidence="15">
    <location>
        <begin position="340"/>
        <end position="385"/>
    </location>
</feature>
<evidence type="ECO:0000256" key="9">
    <source>
        <dbReference type="ARBA" id="ARBA00022989"/>
    </source>
</evidence>
<dbReference type="InterPro" id="IPR010514">
    <property type="entry name" value="COX_ARM"/>
</dbReference>
<evidence type="ECO:0000313" key="20">
    <source>
        <dbReference type="EMBL" id="MBB3904987.1"/>
    </source>
</evidence>
<feature type="domain" description="Cytochrome oxidase subunit II copper A binding" evidence="17">
    <location>
        <begin position="152"/>
        <end position="264"/>
    </location>
</feature>
<dbReference type="PANTHER" id="PTHR22888:SF18">
    <property type="entry name" value="CYTOCHROME BO(3) UBIQUINOL OXIDASE SUBUNIT 2"/>
    <property type="match status" value="1"/>
</dbReference>
<comment type="subcellular location">
    <subcellularLocation>
        <location evidence="1">Cell membrane</location>
        <topology evidence="1">Multi-pass membrane protein</topology>
    </subcellularLocation>
</comment>
<keyword evidence="9 16" id="KW-1133">Transmembrane helix</keyword>
<keyword evidence="12" id="KW-0564">Palmitate</keyword>
<keyword evidence="3 14" id="KW-0813">Transport</keyword>
<evidence type="ECO:0000256" key="11">
    <source>
        <dbReference type="ARBA" id="ARBA00023136"/>
    </source>
</evidence>
<feature type="transmembrane region" description="Helical" evidence="16">
    <location>
        <begin position="28"/>
        <end position="50"/>
    </location>
</feature>
<dbReference type="PROSITE" id="PS50999">
    <property type="entry name" value="COX2_TM"/>
    <property type="match status" value="1"/>
</dbReference>
<dbReference type="PIRSF" id="PIRSF000292">
    <property type="entry name" value="Ubi_od_II"/>
    <property type="match status" value="1"/>
</dbReference>
<dbReference type="EMBL" id="BSPG01000027">
    <property type="protein sequence ID" value="GLS45773.1"/>
    <property type="molecule type" value="Genomic_DNA"/>
</dbReference>
<evidence type="ECO:0000313" key="22">
    <source>
        <dbReference type="Proteomes" id="UP001156881"/>
    </source>
</evidence>
<keyword evidence="7" id="KW-0732">Signal</keyword>
<dbReference type="SUPFAM" id="SSF49503">
    <property type="entry name" value="Cupredoxins"/>
    <property type="match status" value="1"/>
</dbReference>
<evidence type="ECO:0000256" key="7">
    <source>
        <dbReference type="ARBA" id="ARBA00022729"/>
    </source>
</evidence>
<comment type="similarity">
    <text evidence="2 14">Belongs to the cytochrome c oxidase subunit 2 family.</text>
</comment>
<dbReference type="InterPro" id="IPR036257">
    <property type="entry name" value="Cyt_c_oxidase_su2_TM_sf"/>
</dbReference>
<comment type="caution">
    <text evidence="20">The sequence shown here is derived from an EMBL/GenBank/DDBJ whole genome shotgun (WGS) entry which is preliminary data.</text>
</comment>
<evidence type="ECO:0000256" key="4">
    <source>
        <dbReference type="ARBA" id="ARBA00022475"/>
    </source>
</evidence>
<dbReference type="EMBL" id="JACIDN010000009">
    <property type="protein sequence ID" value="MBB3904987.1"/>
    <property type="molecule type" value="Genomic_DNA"/>
</dbReference>
<evidence type="ECO:0000256" key="12">
    <source>
        <dbReference type="ARBA" id="ARBA00023139"/>
    </source>
</evidence>
<evidence type="ECO:0000256" key="15">
    <source>
        <dbReference type="SAM" id="MobiDB-lite"/>
    </source>
</evidence>
<dbReference type="Gene3D" id="2.60.40.420">
    <property type="entry name" value="Cupredoxins - blue copper proteins"/>
    <property type="match status" value="1"/>
</dbReference>
<evidence type="ECO:0000256" key="2">
    <source>
        <dbReference type="ARBA" id="ARBA00007866"/>
    </source>
</evidence>
<keyword evidence="11 14" id="KW-0472">Membrane</keyword>
<dbReference type="Proteomes" id="UP001156881">
    <property type="component" value="Unassembled WGS sequence"/>
</dbReference>
<evidence type="ECO:0000259" key="18">
    <source>
        <dbReference type="PROSITE" id="PS50999"/>
    </source>
</evidence>
<keyword evidence="22" id="KW-1185">Reference proteome</keyword>
<feature type="compositionally biased region" description="Basic and acidic residues" evidence="15">
    <location>
        <begin position="371"/>
        <end position="385"/>
    </location>
</feature>
<keyword evidence="5 14" id="KW-0679">Respiratory chain</keyword>
<accession>A0A7W6F8Y5</accession>
<dbReference type="GO" id="GO:0005507">
    <property type="term" value="F:copper ion binding"/>
    <property type="evidence" value="ECO:0007669"/>
    <property type="project" value="InterPro"/>
</dbReference>
<evidence type="ECO:0000256" key="8">
    <source>
        <dbReference type="ARBA" id="ARBA00022982"/>
    </source>
</evidence>
<dbReference type="InterPro" id="IPR011759">
    <property type="entry name" value="Cyt_c_oxidase_su2_TM_dom"/>
</dbReference>
<dbReference type="Pfam" id="PF06481">
    <property type="entry name" value="COX_ARM"/>
    <property type="match status" value="1"/>
</dbReference>
<keyword evidence="8 14" id="KW-0249">Electron transport</keyword>
<keyword evidence="6 16" id="KW-0812">Transmembrane</keyword>
<dbReference type="GO" id="GO:0005886">
    <property type="term" value="C:plasma membrane"/>
    <property type="evidence" value="ECO:0007669"/>
    <property type="project" value="UniProtKB-SubCell"/>
</dbReference>
<dbReference type="Pfam" id="PF00116">
    <property type="entry name" value="COX2"/>
    <property type="match status" value="1"/>
</dbReference>
<dbReference type="NCBIfam" id="TIGR01433">
    <property type="entry name" value="CyoA"/>
    <property type="match status" value="1"/>
</dbReference>
<organism evidence="20 21">
    <name type="scientific">Methylobacterium brachythecii</name>
    <dbReference type="NCBI Taxonomy" id="1176177"/>
    <lineage>
        <taxon>Bacteria</taxon>
        <taxon>Pseudomonadati</taxon>
        <taxon>Pseudomonadota</taxon>
        <taxon>Alphaproteobacteria</taxon>
        <taxon>Hyphomicrobiales</taxon>
        <taxon>Methylobacteriaceae</taxon>
        <taxon>Methylobacterium</taxon>
    </lineage>
</organism>
<reference evidence="19" key="4">
    <citation type="submission" date="2023-01" db="EMBL/GenBank/DDBJ databases">
        <title>Draft genome sequence of Methylobacterium brachythecii strain NBRC 107710.</title>
        <authorList>
            <person name="Sun Q."/>
            <person name="Mori K."/>
        </authorList>
    </citation>
    <scope>NUCLEOTIDE SEQUENCE</scope>
    <source>
        <strain evidence="19">NBRC 107710</strain>
    </source>
</reference>
<dbReference type="PROSITE" id="PS50857">
    <property type="entry name" value="COX2_CUA"/>
    <property type="match status" value="1"/>
</dbReference>
<gene>
    <name evidence="19" type="primary">cyoA</name>
    <name evidence="19" type="ORF">GCM10007884_37640</name>
    <name evidence="20" type="ORF">GGR33_004513</name>
</gene>
<dbReference type="InterPro" id="IPR002429">
    <property type="entry name" value="CcO_II-like_C"/>
</dbReference>
<dbReference type="InterPro" id="IPR045187">
    <property type="entry name" value="CcO_II"/>
</dbReference>
<dbReference type="GO" id="GO:0009486">
    <property type="term" value="F:cytochrome bo3 ubiquinol oxidase activity"/>
    <property type="evidence" value="ECO:0007669"/>
    <property type="project" value="InterPro"/>
</dbReference>
<dbReference type="Gene3D" id="1.10.287.90">
    <property type="match status" value="1"/>
</dbReference>
<evidence type="ECO:0000256" key="16">
    <source>
        <dbReference type="SAM" id="Phobius"/>
    </source>
</evidence>
<keyword evidence="13" id="KW-0449">Lipoprotein</keyword>
<dbReference type="GO" id="GO:0016682">
    <property type="term" value="F:oxidoreductase activity, acting on diphenols and related substances as donors, oxygen as acceptor"/>
    <property type="evidence" value="ECO:0007669"/>
    <property type="project" value="InterPro"/>
</dbReference>
<keyword evidence="4 14" id="KW-1003">Cell membrane</keyword>
<dbReference type="PANTHER" id="PTHR22888">
    <property type="entry name" value="CYTOCHROME C OXIDASE, SUBUNIT II"/>
    <property type="match status" value="1"/>
</dbReference>
<dbReference type="AlphaFoldDB" id="A0A7W6F8Y5"/>
<dbReference type="SUPFAM" id="SSF81464">
    <property type="entry name" value="Cytochrome c oxidase subunit II-like, transmembrane region"/>
    <property type="match status" value="1"/>
</dbReference>
<keyword evidence="10 14" id="KW-0560">Oxidoreductase</keyword>
<evidence type="ECO:0000256" key="1">
    <source>
        <dbReference type="ARBA" id="ARBA00004651"/>
    </source>
</evidence>
<dbReference type="CDD" id="cd04212">
    <property type="entry name" value="CuRO_UO_II"/>
    <property type="match status" value="1"/>
</dbReference>
<dbReference type="Proteomes" id="UP000517759">
    <property type="component" value="Unassembled WGS sequence"/>
</dbReference>
<sequence length="385" mass="42457">MATPAPNTLPSPSPVRHRRGPAASTRRLLQALVLPPLFLLLSGCNFVVMQPSGDVALQQRNLVLASMGLMLLIILPVIGLTLWFAWRYRASNENATYRPDWHHSTQLEVVIWTAPLLIIIALGALTWISTHTLDPFRPLGRLAPNRPIPADVKPLQVEAVALDWKWLFFYPELGIATVNELAAPVDRPLSFKLTATSVMNAFYVPALAGMIYAMPGMETKLHAVINKEGVYDGLASQYSGSGFSRMTFKFHGLKPEEFDAWVAKTKEKGTDLTREAYLELEKPSEGVAPRFYKSVEGGLYSAILNMCAQPGKMCMSEMMHIDANGGGGKDSHENRERLQYDNRRLEQGQEPNGATVPATGRPPRSEGGASEGDKAPHGDMQLHHH</sequence>
<evidence type="ECO:0000313" key="21">
    <source>
        <dbReference type="Proteomes" id="UP000517759"/>
    </source>
</evidence>
<feature type="transmembrane region" description="Helical" evidence="16">
    <location>
        <begin position="107"/>
        <end position="128"/>
    </location>
</feature>